<dbReference type="Proteomes" id="UP000252884">
    <property type="component" value="Unassembled WGS sequence"/>
</dbReference>
<evidence type="ECO:0000256" key="1">
    <source>
        <dbReference type="SAM" id="Phobius"/>
    </source>
</evidence>
<evidence type="ECO:0000313" key="2">
    <source>
        <dbReference type="EMBL" id="RCW66879.1"/>
    </source>
</evidence>
<organism evidence="2 3">
    <name type="scientific">Pseudorhodoferax soli</name>
    <dbReference type="NCBI Taxonomy" id="545864"/>
    <lineage>
        <taxon>Bacteria</taxon>
        <taxon>Pseudomonadati</taxon>
        <taxon>Pseudomonadota</taxon>
        <taxon>Betaproteobacteria</taxon>
        <taxon>Burkholderiales</taxon>
        <taxon>Comamonadaceae</taxon>
    </lineage>
</organism>
<keyword evidence="3" id="KW-1185">Reference proteome</keyword>
<protein>
    <submittedName>
        <fullName evidence="2">Uncharacterized protein</fullName>
    </submittedName>
</protein>
<keyword evidence="1" id="KW-1133">Transmembrane helix</keyword>
<gene>
    <name evidence="2" type="ORF">DES41_110244</name>
</gene>
<dbReference type="AlphaFoldDB" id="A0A368XH02"/>
<name>A0A368XH02_9BURK</name>
<sequence length="191" mass="20917">MAVGLQDAVMLRKCAYKVLGWCRFGALLMVATLCLSRFSTQSTDGLPTLAAALLTVFAATTSLLYNRARAYSAGPLQRRTLHAAEQCLRATLLLVVGVSAASAVLYWLPDQSGRFFTSKDGDSLVALVLTAPAVMLLAFSGWLYVGALQTLLPNMITPLRTRIRYRRELERRRVKSSTDLGEKARSTTKDV</sequence>
<comment type="caution">
    <text evidence="2">The sequence shown here is derived from an EMBL/GenBank/DDBJ whole genome shotgun (WGS) entry which is preliminary data.</text>
</comment>
<dbReference type="EMBL" id="QPJK01000010">
    <property type="protein sequence ID" value="RCW66879.1"/>
    <property type="molecule type" value="Genomic_DNA"/>
</dbReference>
<feature type="transmembrane region" description="Helical" evidence="1">
    <location>
        <begin position="21"/>
        <end position="39"/>
    </location>
</feature>
<evidence type="ECO:0000313" key="3">
    <source>
        <dbReference type="Proteomes" id="UP000252884"/>
    </source>
</evidence>
<proteinExistence type="predicted"/>
<feature type="transmembrane region" description="Helical" evidence="1">
    <location>
        <begin position="45"/>
        <end position="66"/>
    </location>
</feature>
<feature type="transmembrane region" description="Helical" evidence="1">
    <location>
        <begin position="87"/>
        <end position="108"/>
    </location>
</feature>
<keyword evidence="1" id="KW-0812">Transmembrane</keyword>
<keyword evidence="1" id="KW-0472">Membrane</keyword>
<feature type="transmembrane region" description="Helical" evidence="1">
    <location>
        <begin position="123"/>
        <end position="145"/>
    </location>
</feature>
<accession>A0A368XH02</accession>
<reference evidence="2 3" key="1">
    <citation type="submission" date="2018-07" db="EMBL/GenBank/DDBJ databases">
        <title>Genomic Encyclopedia of Type Strains, Phase IV (KMG-IV): sequencing the most valuable type-strain genomes for metagenomic binning, comparative biology and taxonomic classification.</title>
        <authorList>
            <person name="Goeker M."/>
        </authorList>
    </citation>
    <scope>NUCLEOTIDE SEQUENCE [LARGE SCALE GENOMIC DNA]</scope>
    <source>
        <strain evidence="2 3">DSM 21634</strain>
    </source>
</reference>